<comment type="PTM">
    <text evidence="6">Under oxidizing conditions two disulfide bonds are formed involving the reactive cysteines. Under reducing conditions zinc is bound to the reactive cysteines and the protein is inactive.</text>
</comment>
<dbReference type="SUPFAM" id="SSF64397">
    <property type="entry name" value="Hsp33 domain"/>
    <property type="match status" value="1"/>
</dbReference>
<keyword evidence="8" id="KW-1185">Reference proteome</keyword>
<dbReference type="InterPro" id="IPR000397">
    <property type="entry name" value="Heat_shock_Hsp33"/>
</dbReference>
<dbReference type="GO" id="GO:0051082">
    <property type="term" value="F:unfolded protein binding"/>
    <property type="evidence" value="ECO:0007669"/>
    <property type="project" value="UniProtKB-UniRule"/>
</dbReference>
<dbReference type="GO" id="GO:0005737">
    <property type="term" value="C:cytoplasm"/>
    <property type="evidence" value="ECO:0007669"/>
    <property type="project" value="UniProtKB-SubCell"/>
</dbReference>
<dbReference type="EMBL" id="ADFR01000001">
    <property type="protein sequence ID" value="EFC06482.1"/>
    <property type="molecule type" value="Genomic_DNA"/>
</dbReference>
<dbReference type="Gene3D" id="3.90.1280.10">
    <property type="entry name" value="HSP33 redox switch-like"/>
    <property type="match status" value="1"/>
</dbReference>
<sequence>MEDKIVIAQAFDGQVRIRSIHSTHLVEEARQKHHLMATSAAALGRIMTVTAILASELKDPKAKVTSIFNGEGPIGTVLAQGDGAGHIRGFVGNPSVYLVREDGHLDVGAAIGQKGTLKVIKDLGLKEPFSGVVDIQSGEVGDDFAYYFAVSEQTPSIVAVGVLVNPKGDIRVAGGMIFQLMPKASEETICALEEIAHTMKPITELIDEGLTPEEMIYAYVPKAQILGEKEVMWDCPCSKEHYFQAMTTLSDQEIQEMIEEDHGAEVTCQFCNTTYQFTEEELKEILYAKHMENR</sequence>
<dbReference type="Pfam" id="PF01430">
    <property type="entry name" value="HSP33"/>
    <property type="match status" value="1"/>
</dbReference>
<keyword evidence="5 6" id="KW-0676">Redox-active center</keyword>
<dbReference type="GO" id="GO:0044183">
    <property type="term" value="F:protein folding chaperone"/>
    <property type="evidence" value="ECO:0007669"/>
    <property type="project" value="TreeGrafter"/>
</dbReference>
<evidence type="ECO:0000256" key="5">
    <source>
        <dbReference type="ARBA" id="ARBA00023284"/>
    </source>
</evidence>
<organism evidence="7 8">
    <name type="scientific">Bulleidia extructa W1219</name>
    <dbReference type="NCBI Taxonomy" id="679192"/>
    <lineage>
        <taxon>Bacteria</taxon>
        <taxon>Bacillati</taxon>
        <taxon>Bacillota</taxon>
        <taxon>Erysipelotrichia</taxon>
        <taxon>Erysipelotrichales</taxon>
        <taxon>Erysipelotrichaceae</taxon>
        <taxon>Bulleidia</taxon>
    </lineage>
</organism>
<dbReference type="NCBIfam" id="NF001033">
    <property type="entry name" value="PRK00114.1"/>
    <property type="match status" value="1"/>
</dbReference>
<evidence type="ECO:0000256" key="1">
    <source>
        <dbReference type="ARBA" id="ARBA00022490"/>
    </source>
</evidence>
<evidence type="ECO:0000313" key="7">
    <source>
        <dbReference type="EMBL" id="EFC06482.1"/>
    </source>
</evidence>
<dbReference type="InterPro" id="IPR016154">
    <property type="entry name" value="Heat_shock_Hsp33_C"/>
</dbReference>
<dbReference type="CDD" id="cd00498">
    <property type="entry name" value="Hsp33"/>
    <property type="match status" value="1"/>
</dbReference>
<accession>D2MLS3</accession>
<keyword evidence="1 6" id="KW-0963">Cytoplasm</keyword>
<keyword evidence="4 6" id="KW-0143">Chaperone</keyword>
<proteinExistence type="inferred from homology"/>
<dbReference type="InterPro" id="IPR016153">
    <property type="entry name" value="Heat_shock_Hsp33_N"/>
</dbReference>
<protein>
    <recommendedName>
        <fullName evidence="6">33 kDa chaperonin</fullName>
    </recommendedName>
    <alternativeName>
        <fullName evidence="6">Heat shock protein 33 homolog</fullName>
        <shortName evidence="6">HSP33</shortName>
    </alternativeName>
</protein>
<dbReference type="STRING" id="679192.HMPREF9013_1428"/>
<gene>
    <name evidence="6 7" type="primary">hslO</name>
    <name evidence="7" type="ORF">HMPREF9013_1428</name>
</gene>
<dbReference type="PANTHER" id="PTHR30111:SF1">
    <property type="entry name" value="33 KDA CHAPERONIN"/>
    <property type="match status" value="1"/>
</dbReference>
<dbReference type="eggNOG" id="COG1281">
    <property type="taxonomic scope" value="Bacteria"/>
</dbReference>
<dbReference type="Gene3D" id="3.55.30.10">
    <property type="entry name" value="Hsp33 domain"/>
    <property type="match status" value="1"/>
</dbReference>
<dbReference type="GO" id="GO:0042026">
    <property type="term" value="P:protein refolding"/>
    <property type="evidence" value="ECO:0007669"/>
    <property type="project" value="TreeGrafter"/>
</dbReference>
<reference evidence="8" key="1">
    <citation type="submission" date="2009-12" db="EMBL/GenBank/DDBJ databases">
        <title>Sequence of Clostridiales genomosp. BVAB3 str. UPII9-5.</title>
        <authorList>
            <person name="Madupu R."/>
            <person name="Durkin A.S."/>
            <person name="Torralba M."/>
            <person name="Methe B."/>
            <person name="Sutton G.G."/>
            <person name="Strausberg R.L."/>
            <person name="Nelson K.E."/>
        </authorList>
    </citation>
    <scope>NUCLEOTIDE SEQUENCE [LARGE SCALE GENOMIC DNA]</scope>
    <source>
        <strain evidence="8">W1219</strain>
    </source>
</reference>
<comment type="function">
    <text evidence="6">Redox regulated molecular chaperone. Protects both thermally unfolding and oxidatively damaged proteins from irreversible aggregation. Plays an important role in the bacterial defense system toward oxidative stress.</text>
</comment>
<evidence type="ECO:0000256" key="3">
    <source>
        <dbReference type="ARBA" id="ARBA00023157"/>
    </source>
</evidence>
<dbReference type="HAMAP" id="MF_00117">
    <property type="entry name" value="HslO"/>
    <property type="match status" value="1"/>
</dbReference>
<evidence type="ECO:0000256" key="6">
    <source>
        <dbReference type="HAMAP-Rule" id="MF_00117"/>
    </source>
</evidence>
<dbReference type="RefSeq" id="WP_006626344.1">
    <property type="nucleotide sequence ID" value="NZ_ADFR01000001.1"/>
</dbReference>
<dbReference type="Proteomes" id="UP000005017">
    <property type="component" value="Unassembled WGS sequence"/>
</dbReference>
<comment type="caution">
    <text evidence="7">The sequence shown here is derived from an EMBL/GenBank/DDBJ whole genome shotgun (WGS) entry which is preliminary data.</text>
</comment>
<evidence type="ECO:0000256" key="2">
    <source>
        <dbReference type="ARBA" id="ARBA00022833"/>
    </source>
</evidence>
<name>D2MLS3_9FIRM</name>
<dbReference type="OrthoDB" id="9776534at2"/>
<evidence type="ECO:0000256" key="4">
    <source>
        <dbReference type="ARBA" id="ARBA00023186"/>
    </source>
</evidence>
<keyword evidence="3 6" id="KW-1015">Disulfide bond</keyword>
<dbReference type="PANTHER" id="PTHR30111">
    <property type="entry name" value="33 KDA CHAPERONIN"/>
    <property type="match status" value="1"/>
</dbReference>
<dbReference type="AlphaFoldDB" id="D2MLS3"/>
<comment type="subcellular location">
    <subcellularLocation>
        <location evidence="6">Cytoplasm</location>
    </subcellularLocation>
</comment>
<feature type="disulfide bond" description="Redox-active" evidence="6">
    <location>
        <begin position="268"/>
        <end position="271"/>
    </location>
</feature>
<keyword evidence="2 6" id="KW-0862">Zinc</keyword>
<comment type="similarity">
    <text evidence="6">Belongs to the HSP33 family.</text>
</comment>
<feature type="disulfide bond" description="Redox-active" evidence="6">
    <location>
        <begin position="235"/>
        <end position="237"/>
    </location>
</feature>
<dbReference type="SUPFAM" id="SSF118352">
    <property type="entry name" value="HSP33 redox switch-like"/>
    <property type="match status" value="1"/>
</dbReference>
<evidence type="ECO:0000313" key="8">
    <source>
        <dbReference type="Proteomes" id="UP000005017"/>
    </source>
</evidence>
<dbReference type="PIRSF" id="PIRSF005261">
    <property type="entry name" value="Heat_shock_Hsp33"/>
    <property type="match status" value="1"/>
</dbReference>